<dbReference type="AlphaFoldDB" id="A0A328FI14"/>
<comment type="caution">
    <text evidence="2">The sequence shown here is derived from an EMBL/GenBank/DDBJ whole genome shotgun (WGS) entry which is preliminary data.</text>
</comment>
<evidence type="ECO:0000259" key="1">
    <source>
        <dbReference type="Pfam" id="PF02518"/>
    </source>
</evidence>
<protein>
    <recommendedName>
        <fullName evidence="1">Histidine kinase/HSP90-like ATPase domain-containing protein</fullName>
    </recommendedName>
</protein>
<dbReference type="Gene3D" id="3.30.565.10">
    <property type="entry name" value="Histidine kinase-like ATPase, C-terminal domain"/>
    <property type="match status" value="1"/>
</dbReference>
<dbReference type="InterPro" id="IPR036890">
    <property type="entry name" value="HATPase_C_sf"/>
</dbReference>
<dbReference type="InterPro" id="IPR003594">
    <property type="entry name" value="HATPase_dom"/>
</dbReference>
<name>A0A328FI14_9BACT</name>
<dbReference type="Pfam" id="PF02518">
    <property type="entry name" value="HATPase_c"/>
    <property type="match status" value="1"/>
</dbReference>
<gene>
    <name evidence="2" type="ORF">DO021_07050</name>
</gene>
<proteinExistence type="predicted"/>
<feature type="domain" description="Histidine kinase/HSP90-like ATPase" evidence="1">
    <location>
        <begin position="32"/>
        <end position="93"/>
    </location>
</feature>
<dbReference type="SUPFAM" id="SSF55874">
    <property type="entry name" value="ATPase domain of HSP90 chaperone/DNA topoisomerase II/histidine kinase"/>
    <property type="match status" value="1"/>
</dbReference>
<evidence type="ECO:0000313" key="2">
    <source>
        <dbReference type="EMBL" id="RAM02595.1"/>
    </source>
</evidence>
<organism evidence="2 3">
    <name type="scientific">Desulfobacter hydrogenophilus</name>
    <dbReference type="NCBI Taxonomy" id="2291"/>
    <lineage>
        <taxon>Bacteria</taxon>
        <taxon>Pseudomonadati</taxon>
        <taxon>Thermodesulfobacteriota</taxon>
        <taxon>Desulfobacteria</taxon>
        <taxon>Desulfobacterales</taxon>
        <taxon>Desulfobacteraceae</taxon>
        <taxon>Desulfobacter</taxon>
    </lineage>
</organism>
<reference evidence="2 3" key="1">
    <citation type="submission" date="2018-06" db="EMBL/GenBank/DDBJ databases">
        <title>Complete Genome Sequence of Desulfobacter hydrogenophilus (DSM3380).</title>
        <authorList>
            <person name="Marietou A."/>
            <person name="Schreiber L."/>
            <person name="Marshall I."/>
            <person name="Jorgensen B."/>
        </authorList>
    </citation>
    <scope>NUCLEOTIDE SEQUENCE [LARGE SCALE GENOMIC DNA]</scope>
    <source>
        <strain evidence="2 3">DSM 3380</strain>
    </source>
</reference>
<evidence type="ECO:0000313" key="3">
    <source>
        <dbReference type="Proteomes" id="UP000248798"/>
    </source>
</evidence>
<dbReference type="Proteomes" id="UP000248798">
    <property type="component" value="Unassembled WGS sequence"/>
</dbReference>
<dbReference type="EMBL" id="QLNI01000012">
    <property type="protein sequence ID" value="RAM02595.1"/>
    <property type="molecule type" value="Genomic_DNA"/>
</dbReference>
<accession>A0A328FI14</accession>
<sequence length="94" mass="10524">MIEALNLFRSITPTNIQFKIDLYDGEDYIWANPSKIYEIIMNLCTNAFHAMEDTGGMLTVKLEKCEPDSDLNLPDGEYCCVTVSDTGVGIPNEL</sequence>